<sequence>MGARPPDCDVVIIGGGPGGLSTALGLTRAVKNIRVKVLERAKQYRPMGAGIGIDVNGMKAIDAIDPSLRKWFNEEGHSLASSVINDDKGNFIREDKNDTEKAKRKYGISPTLMGWYEIQQAFYRLLPQGMVTFDSRFQSYEESTDGVNVTYTEAGEPKQVHCKLLVGADGYFSAVRQQCLGDGPPDFAGTVFWRARLKVDKVHEKPQWFFGGEKLGLILPISETHMVWTCAAPAKLLEEAGVKFDPSNGGAFRASTQAVASSPENALERCMVLFKDHPDVLVSLMKQTDPSTVAEHGIFTRAAESYPEHRWGKGRVTLIGDAAHPVRPTGQGLNMTMEDAAELAWHVQQFGLTASALERFEAKRLPRVKTILDHAKKQGEAAYNKEGKAATSNNRALALADEWQDFKDGIVFNPLRPDEAQKLASQETADVPSAGLAIEGNHNVPMLHRRAAVICGAVAAVALSALAVQARKS</sequence>
<evidence type="ECO:0000259" key="3">
    <source>
        <dbReference type="Pfam" id="PF01494"/>
    </source>
</evidence>
<evidence type="ECO:0000313" key="4">
    <source>
        <dbReference type="EMBL" id="CAK0783620.1"/>
    </source>
</evidence>
<evidence type="ECO:0000313" key="5">
    <source>
        <dbReference type="Proteomes" id="UP001314263"/>
    </source>
</evidence>
<evidence type="ECO:0000256" key="1">
    <source>
        <dbReference type="ARBA" id="ARBA00023002"/>
    </source>
</evidence>
<keyword evidence="5" id="KW-1185">Reference proteome</keyword>
<organism evidence="4 5">
    <name type="scientific">Coccomyxa viridis</name>
    <dbReference type="NCBI Taxonomy" id="1274662"/>
    <lineage>
        <taxon>Eukaryota</taxon>
        <taxon>Viridiplantae</taxon>
        <taxon>Chlorophyta</taxon>
        <taxon>core chlorophytes</taxon>
        <taxon>Trebouxiophyceae</taxon>
        <taxon>Trebouxiophyceae incertae sedis</taxon>
        <taxon>Coccomyxaceae</taxon>
        <taxon>Coccomyxa</taxon>
    </lineage>
</organism>
<proteinExistence type="predicted"/>
<dbReference type="PANTHER" id="PTHR13789">
    <property type="entry name" value="MONOOXYGENASE"/>
    <property type="match status" value="1"/>
</dbReference>
<dbReference type="GO" id="GO:0004497">
    <property type="term" value="F:monooxygenase activity"/>
    <property type="evidence" value="ECO:0007669"/>
    <property type="project" value="UniProtKB-KW"/>
</dbReference>
<dbReference type="InterPro" id="IPR050493">
    <property type="entry name" value="FAD-dep_Monooxygenase_BioMet"/>
</dbReference>
<gene>
    <name evidence="4" type="ORF">CVIRNUC_006819</name>
</gene>
<dbReference type="Proteomes" id="UP001314263">
    <property type="component" value="Unassembled WGS sequence"/>
</dbReference>
<keyword evidence="2" id="KW-0503">Monooxygenase</keyword>
<dbReference type="InterPro" id="IPR036188">
    <property type="entry name" value="FAD/NAD-bd_sf"/>
</dbReference>
<feature type="domain" description="FAD-binding" evidence="3">
    <location>
        <begin position="7"/>
        <end position="179"/>
    </location>
</feature>
<name>A0AAV1IC65_9CHLO</name>
<dbReference type="Pfam" id="PF01494">
    <property type="entry name" value="FAD_binding_3"/>
    <property type="match status" value="2"/>
</dbReference>
<dbReference type="EMBL" id="CAUYUE010000009">
    <property type="protein sequence ID" value="CAK0783620.1"/>
    <property type="molecule type" value="Genomic_DNA"/>
</dbReference>
<evidence type="ECO:0000256" key="2">
    <source>
        <dbReference type="ARBA" id="ARBA00023033"/>
    </source>
</evidence>
<comment type="caution">
    <text evidence="4">The sequence shown here is derived from an EMBL/GenBank/DDBJ whole genome shotgun (WGS) entry which is preliminary data.</text>
</comment>
<feature type="domain" description="FAD-binding" evidence="3">
    <location>
        <begin position="308"/>
        <end position="374"/>
    </location>
</feature>
<dbReference type="PANTHER" id="PTHR13789:SF309">
    <property type="entry name" value="PUTATIVE (AFU_ORTHOLOGUE AFUA_6G14510)-RELATED"/>
    <property type="match status" value="1"/>
</dbReference>
<dbReference type="GO" id="GO:0071949">
    <property type="term" value="F:FAD binding"/>
    <property type="evidence" value="ECO:0007669"/>
    <property type="project" value="InterPro"/>
</dbReference>
<keyword evidence="1" id="KW-0560">Oxidoreductase</keyword>
<dbReference type="InterPro" id="IPR002938">
    <property type="entry name" value="FAD-bd"/>
</dbReference>
<dbReference type="Gene3D" id="3.50.50.60">
    <property type="entry name" value="FAD/NAD(P)-binding domain"/>
    <property type="match status" value="1"/>
</dbReference>
<accession>A0AAV1IC65</accession>
<protein>
    <recommendedName>
        <fullName evidence="3">FAD-binding domain-containing protein</fullName>
    </recommendedName>
</protein>
<dbReference type="SUPFAM" id="SSF51905">
    <property type="entry name" value="FAD/NAD(P)-binding domain"/>
    <property type="match status" value="1"/>
</dbReference>
<reference evidence="4 5" key="1">
    <citation type="submission" date="2023-10" db="EMBL/GenBank/DDBJ databases">
        <authorList>
            <person name="Maclean D."/>
            <person name="Macfadyen A."/>
        </authorList>
    </citation>
    <scope>NUCLEOTIDE SEQUENCE [LARGE SCALE GENOMIC DNA]</scope>
</reference>
<dbReference type="PRINTS" id="PR00420">
    <property type="entry name" value="RNGMNOXGNASE"/>
</dbReference>
<dbReference type="AlphaFoldDB" id="A0AAV1IC65"/>